<reference evidence="1 2" key="1">
    <citation type="journal article" date="2023" name="Sci. Data">
        <title>Genome assembly of the Korean intertidal mud-creeper Batillaria attramentaria.</title>
        <authorList>
            <person name="Patra A.K."/>
            <person name="Ho P.T."/>
            <person name="Jun S."/>
            <person name="Lee S.J."/>
            <person name="Kim Y."/>
            <person name="Won Y.J."/>
        </authorList>
    </citation>
    <scope>NUCLEOTIDE SEQUENCE [LARGE SCALE GENOMIC DNA]</scope>
    <source>
        <strain evidence="1">Wonlab-2016</strain>
    </source>
</reference>
<evidence type="ECO:0000313" key="2">
    <source>
        <dbReference type="Proteomes" id="UP001519460"/>
    </source>
</evidence>
<accession>A0ABD0M5V2</accession>
<sequence>MACSVFAQGGSCWSVSASFVFEPLVLTFSRFFPFKSKHDLECLSGKRLSLAVLHQPSPVPNGMALVNQRSLEDNDLLRDMCLSGCTHHTPTYIAKSGPLSNPDRSKARSNICIANNQPQLLLDPILFSASWCVWK</sequence>
<dbReference type="Proteomes" id="UP001519460">
    <property type="component" value="Unassembled WGS sequence"/>
</dbReference>
<protein>
    <submittedName>
        <fullName evidence="1">Uncharacterized protein</fullName>
    </submittedName>
</protein>
<feature type="non-terminal residue" evidence="1">
    <location>
        <position position="135"/>
    </location>
</feature>
<name>A0ABD0M5V2_9CAEN</name>
<organism evidence="1 2">
    <name type="scientific">Batillaria attramentaria</name>
    <dbReference type="NCBI Taxonomy" id="370345"/>
    <lineage>
        <taxon>Eukaryota</taxon>
        <taxon>Metazoa</taxon>
        <taxon>Spiralia</taxon>
        <taxon>Lophotrochozoa</taxon>
        <taxon>Mollusca</taxon>
        <taxon>Gastropoda</taxon>
        <taxon>Caenogastropoda</taxon>
        <taxon>Sorbeoconcha</taxon>
        <taxon>Cerithioidea</taxon>
        <taxon>Batillariidae</taxon>
        <taxon>Batillaria</taxon>
    </lineage>
</organism>
<evidence type="ECO:0000313" key="1">
    <source>
        <dbReference type="EMBL" id="KAK7506784.1"/>
    </source>
</evidence>
<gene>
    <name evidence="1" type="ORF">BaRGS_00002259</name>
</gene>
<proteinExistence type="predicted"/>
<dbReference type="AlphaFoldDB" id="A0ABD0M5V2"/>
<comment type="caution">
    <text evidence="1">The sequence shown here is derived from an EMBL/GenBank/DDBJ whole genome shotgun (WGS) entry which is preliminary data.</text>
</comment>
<keyword evidence="2" id="KW-1185">Reference proteome</keyword>
<dbReference type="EMBL" id="JACVVK020000006">
    <property type="protein sequence ID" value="KAK7506784.1"/>
    <property type="molecule type" value="Genomic_DNA"/>
</dbReference>